<evidence type="ECO:0000256" key="10">
    <source>
        <dbReference type="RuleBase" id="RU364032"/>
    </source>
</evidence>
<organism evidence="17">
    <name type="scientific">Darwinula stevensoni</name>
    <dbReference type="NCBI Taxonomy" id="69355"/>
    <lineage>
        <taxon>Eukaryota</taxon>
        <taxon>Metazoa</taxon>
        <taxon>Ecdysozoa</taxon>
        <taxon>Arthropoda</taxon>
        <taxon>Crustacea</taxon>
        <taxon>Oligostraca</taxon>
        <taxon>Ostracoda</taxon>
        <taxon>Podocopa</taxon>
        <taxon>Podocopida</taxon>
        <taxon>Darwinulocopina</taxon>
        <taxon>Darwinuloidea</taxon>
        <taxon>Darwinulidae</taxon>
        <taxon>Darwinula</taxon>
    </lineage>
</organism>
<accession>A0A7R8XCD2</accession>
<evidence type="ECO:0000259" key="12">
    <source>
        <dbReference type="Pfam" id="PF17403"/>
    </source>
</evidence>
<dbReference type="Pfam" id="PF17403">
    <property type="entry name" value="Nrap_D2"/>
    <property type="match status" value="1"/>
</dbReference>
<evidence type="ECO:0000259" key="16">
    <source>
        <dbReference type="Pfam" id="PF17407"/>
    </source>
</evidence>
<evidence type="ECO:0000256" key="4">
    <source>
        <dbReference type="ARBA" id="ARBA00016437"/>
    </source>
</evidence>
<name>A0A7R8XCD2_9CRUS</name>
<evidence type="ECO:0000256" key="9">
    <source>
        <dbReference type="ARBA" id="ARBA00035020"/>
    </source>
</evidence>
<protein>
    <recommendedName>
        <fullName evidence="4 10">Nucleolar protein 6</fullName>
    </recommendedName>
</protein>
<dbReference type="Pfam" id="PF17407">
    <property type="entry name" value="Nrap_D6"/>
    <property type="match status" value="1"/>
</dbReference>
<dbReference type="InterPro" id="IPR035368">
    <property type="entry name" value="Nrap_D3"/>
</dbReference>
<dbReference type="Pfam" id="PF17405">
    <property type="entry name" value="Nrap_D4"/>
    <property type="match status" value="1"/>
</dbReference>
<comment type="subcellular location">
    <subcellularLocation>
        <location evidence="1">Chromosome</location>
    </subcellularLocation>
    <subcellularLocation>
        <location evidence="2 10">Nucleus</location>
        <location evidence="2 10">Nucleolus</location>
    </subcellularLocation>
</comment>
<feature type="domain" description="Nrap protein" evidence="13">
    <location>
        <begin position="427"/>
        <end position="588"/>
    </location>
</feature>
<dbReference type="Gene3D" id="3.30.70.3030">
    <property type="match status" value="1"/>
</dbReference>
<evidence type="ECO:0000256" key="7">
    <source>
        <dbReference type="ARBA" id="ARBA00023242"/>
    </source>
</evidence>
<feature type="domain" description="Nrap protein" evidence="16">
    <location>
        <begin position="970"/>
        <end position="1065"/>
    </location>
</feature>
<dbReference type="EMBL" id="LR900841">
    <property type="protein sequence ID" value="CAD7247064.1"/>
    <property type="molecule type" value="Genomic_DNA"/>
</dbReference>
<dbReference type="GO" id="GO:0032545">
    <property type="term" value="C:CURI complex"/>
    <property type="evidence" value="ECO:0007669"/>
    <property type="project" value="TreeGrafter"/>
</dbReference>
<feature type="domain" description="Nrap protein" evidence="15">
    <location>
        <begin position="818"/>
        <end position="966"/>
    </location>
</feature>
<evidence type="ECO:0000313" key="18">
    <source>
        <dbReference type="Proteomes" id="UP000677054"/>
    </source>
</evidence>
<evidence type="ECO:0000313" key="17">
    <source>
        <dbReference type="EMBL" id="CAD7247064.1"/>
    </source>
</evidence>
<evidence type="ECO:0000259" key="13">
    <source>
        <dbReference type="Pfam" id="PF17404"/>
    </source>
</evidence>
<dbReference type="Gene3D" id="1.10.1410.10">
    <property type="match status" value="2"/>
</dbReference>
<dbReference type="InterPro" id="IPR035370">
    <property type="entry name" value="Nrap_D5"/>
</dbReference>
<dbReference type="Pfam" id="PF17406">
    <property type="entry name" value="Nrap_D5"/>
    <property type="match status" value="1"/>
</dbReference>
<evidence type="ECO:0000259" key="11">
    <source>
        <dbReference type="Pfam" id="PF03813"/>
    </source>
</evidence>
<feature type="domain" description="Nrap protein" evidence="12">
    <location>
        <begin position="280"/>
        <end position="419"/>
    </location>
</feature>
<dbReference type="InterPro" id="IPR035367">
    <property type="entry name" value="Nrap_D2"/>
</dbReference>
<keyword evidence="6 10" id="KW-0694">RNA-binding</keyword>
<evidence type="ECO:0000256" key="6">
    <source>
        <dbReference type="ARBA" id="ARBA00022884"/>
    </source>
</evidence>
<dbReference type="Proteomes" id="UP000677054">
    <property type="component" value="Unassembled WGS sequence"/>
</dbReference>
<evidence type="ECO:0000256" key="3">
    <source>
        <dbReference type="ARBA" id="ARBA00006674"/>
    </source>
</evidence>
<gene>
    <name evidence="17" type="ORF">DSTB1V02_LOCUS6903</name>
</gene>
<sequence length="1079" mass="123264">MHLSFQKPIPRCRVEGEPSISVEDLHQLHETEALFHSNWIRLQIEELLKEVKVNGKKELELAEEVIACIKAPASIKEVTRRRLKKAGIQIPLPILMTTEDEDMGIPASSPIDHLITGSAILQTAIKQHRNVDVAFFVPPECLHHRDFLNHEYLQKRALYLGFLAYKLKKAALPFALKFAFCDDISYPFLLVAREGNDSALEKHHRCVVIDVLPPPEYFKDSRFIPSRNNVRPSWYSTGFDVDLDEAEEIGTPHYNALISRDLTMRHCRELLVDRFSNNSALQDALILFKVWLLQRDLLHGSYGMSGFQASLLFAYLDVKRMVNPQMSSYQILRNAWNFLWETDWSKTGISLFPETQAHEMQPTIDDFHKHFDVVFIDPSGFHNVCAFLDRCSYHELRFEAHQALLCLDNHHSEAIEVLFTSQSPFLLRHDTYFKVNIEEPLQLLLQLGGAEKALDQGPRNLHHATCQMVTQLLTKALGNRIRGMGVLRGMNSLTWSVDEKAPEFSCTFIVGLRLDPTEQLRIIDKGPAADSHQALEFREFWGERSEWRRFPDGSTCEAVVWVEERDAVLCQRRVILPNIVTYILEKKAGLQPCFFLLPLQDILKNPPYRGTGEEESLAAIQGLGELRKKLLELSDLPLKISSLQGVSPVFAYSEVFPPLPGLAEPSIPVSMKSSSCATLTGNLLQAPDWLPPLKALIRLETSGKWPDDVEAIRRLKAAFYVELSKRLRKSRCLCHALPDRLWIVLARFVFELRVTFAGEATVHQKERDSTGFLRLRETPESRAVTKDTVAKPYLSSALHSSRTRSRFFFLSLQVEHLCWSTGVRLCKRWVASHMLGPPHVPWEVVELLSAHCLISSHQFPTPASPEAIFLRFLQLLSYHDWETSPILVNFNSTLSKEDVREIRNHFDKQRATLPPVFIATPLDRYASEWSREVPTPMILRRLASLAQSALALLTSSSVPSDFKVLFYPILDAFDVLIWLRHSQLPRRREALLDEGTSICTPQPLQSSQDSYCIPIVEFDPVQCYLEELRGLYGELALFFHDEHGGDVIGVLWKPDAWKPTEFKVLCPLLRSVKSMEPMQ</sequence>
<evidence type="ECO:0000256" key="8">
    <source>
        <dbReference type="ARBA" id="ARBA00035000"/>
    </source>
</evidence>
<dbReference type="GO" id="GO:0003723">
    <property type="term" value="F:RNA binding"/>
    <property type="evidence" value="ECO:0007669"/>
    <property type="project" value="UniProtKB-KW"/>
</dbReference>
<dbReference type="GO" id="GO:0034456">
    <property type="term" value="C:UTP-C complex"/>
    <property type="evidence" value="ECO:0007669"/>
    <property type="project" value="TreeGrafter"/>
</dbReference>
<dbReference type="GO" id="GO:0006409">
    <property type="term" value="P:tRNA export from nucleus"/>
    <property type="evidence" value="ECO:0007669"/>
    <property type="project" value="TreeGrafter"/>
</dbReference>
<comment type="similarity">
    <text evidence="3 10">Belongs to the NRAP family.</text>
</comment>
<keyword evidence="18" id="KW-1185">Reference proteome</keyword>
<evidence type="ECO:0000256" key="5">
    <source>
        <dbReference type="ARBA" id="ARBA00022454"/>
    </source>
</evidence>
<dbReference type="GO" id="GO:0005694">
    <property type="term" value="C:chromosome"/>
    <property type="evidence" value="ECO:0007669"/>
    <property type="project" value="UniProtKB-SubCell"/>
</dbReference>
<dbReference type="InterPro" id="IPR005554">
    <property type="entry name" value="NOL6/Upt22"/>
</dbReference>
<dbReference type="EMBL" id="CAJPEV010001324">
    <property type="protein sequence ID" value="CAG0892048.1"/>
    <property type="molecule type" value="Genomic_DNA"/>
</dbReference>
<dbReference type="GO" id="GO:0006364">
    <property type="term" value="P:rRNA processing"/>
    <property type="evidence" value="ECO:0007669"/>
    <property type="project" value="TreeGrafter"/>
</dbReference>
<dbReference type="InterPro" id="IPR035371">
    <property type="entry name" value="Nrap_D6"/>
</dbReference>
<dbReference type="AlphaFoldDB" id="A0A7R8XCD2"/>
<dbReference type="InterPro" id="IPR035369">
    <property type="entry name" value="Nrap_D4"/>
</dbReference>
<dbReference type="Pfam" id="PF17404">
    <property type="entry name" value="Nrap_D3"/>
    <property type="match status" value="1"/>
</dbReference>
<dbReference type="PANTHER" id="PTHR17972:SF0">
    <property type="entry name" value="NUCLEOLAR PROTEIN 6"/>
    <property type="match status" value="1"/>
</dbReference>
<comment type="subunit">
    <text evidence="9">Part of the small subunit (SSU) processome, composed of more than 70 proteins and the RNA chaperone small nucleolar RNA (snoRNA) U3.</text>
</comment>
<feature type="domain" description="Nrap protein" evidence="14">
    <location>
        <begin position="609"/>
        <end position="801"/>
    </location>
</feature>
<dbReference type="GO" id="GO:0032040">
    <property type="term" value="C:small-subunit processome"/>
    <property type="evidence" value="ECO:0007669"/>
    <property type="project" value="TreeGrafter"/>
</dbReference>
<comment type="function">
    <text evidence="8">Part of the small subunit (SSU) processome, first precursor of the small eukaryotic ribosomal subunit. During the assembly of the SSU processome in the nucleolus, many ribosome biogenesis factors, an RNA chaperone and ribosomal proteins associate with the nascent pre-rRNA and work in concert to generate RNA folding, modifications, rearrangements and cleavage as well as targeted degradation of pre-ribosomal RNA by the RNA exosome.</text>
</comment>
<dbReference type="OrthoDB" id="10251401at2759"/>
<feature type="domain" description="Nrap protein" evidence="11">
    <location>
        <begin position="131"/>
        <end position="271"/>
    </location>
</feature>
<keyword evidence="7 10" id="KW-0539">Nucleus</keyword>
<dbReference type="InterPro" id="IPR035082">
    <property type="entry name" value="Nrap_D1"/>
</dbReference>
<proteinExistence type="inferred from homology"/>
<reference evidence="17" key="1">
    <citation type="submission" date="2020-11" db="EMBL/GenBank/DDBJ databases">
        <authorList>
            <person name="Tran Van P."/>
        </authorList>
    </citation>
    <scope>NUCLEOTIDE SEQUENCE</scope>
</reference>
<dbReference type="PANTHER" id="PTHR17972">
    <property type="entry name" value="NUCLEOLAR RNA-ASSOCIATED PROTEIN"/>
    <property type="match status" value="1"/>
</dbReference>
<evidence type="ECO:0000256" key="2">
    <source>
        <dbReference type="ARBA" id="ARBA00004604"/>
    </source>
</evidence>
<evidence type="ECO:0000256" key="1">
    <source>
        <dbReference type="ARBA" id="ARBA00004286"/>
    </source>
</evidence>
<evidence type="ECO:0000259" key="15">
    <source>
        <dbReference type="Pfam" id="PF17406"/>
    </source>
</evidence>
<evidence type="ECO:0000259" key="14">
    <source>
        <dbReference type="Pfam" id="PF17405"/>
    </source>
</evidence>
<keyword evidence="5" id="KW-0158">Chromosome</keyword>
<dbReference type="Pfam" id="PF03813">
    <property type="entry name" value="Nrap"/>
    <property type="match status" value="1"/>
</dbReference>